<comment type="subunit">
    <text evidence="2">Heterodimer of an alpha and a beta subunit.</text>
</comment>
<reference evidence="5 6" key="1">
    <citation type="submission" date="2019-09" db="EMBL/GenBank/DDBJ databases">
        <title>Serinicoccus pratensis sp. nov., isolated from meadow soil.</title>
        <authorList>
            <person name="Zhang W."/>
        </authorList>
    </citation>
    <scope>NUCLEOTIDE SEQUENCE [LARGE SCALE GENOMIC DNA]</scope>
    <source>
        <strain evidence="5 6">W204</strain>
    </source>
</reference>
<evidence type="ECO:0000259" key="4">
    <source>
        <dbReference type="SMART" id="SM00893"/>
    </source>
</evidence>
<proteinExistence type="predicted"/>
<dbReference type="RefSeq" id="WP_158060298.1">
    <property type="nucleotide sequence ID" value="NZ_CP044427.1"/>
</dbReference>
<comment type="cofactor">
    <cofactor evidence="1">
        <name>FAD</name>
        <dbReference type="ChEBI" id="CHEBI:57692"/>
    </cofactor>
</comment>
<evidence type="ECO:0000313" key="6">
    <source>
        <dbReference type="Proteomes" id="UP000326546"/>
    </source>
</evidence>
<dbReference type="SMART" id="SM00893">
    <property type="entry name" value="ETF"/>
    <property type="match status" value="1"/>
</dbReference>
<dbReference type="InterPro" id="IPR014729">
    <property type="entry name" value="Rossmann-like_a/b/a_fold"/>
</dbReference>
<gene>
    <name evidence="5" type="ORF">FY030_03480</name>
</gene>
<keyword evidence="6" id="KW-1185">Reference proteome</keyword>
<protein>
    <submittedName>
        <fullName evidence="5">Electron transfer flavoprotein subunit beta/FixA family protein</fullName>
    </submittedName>
</protein>
<accession>A0A5J6V3P6</accession>
<evidence type="ECO:0000256" key="1">
    <source>
        <dbReference type="ARBA" id="ARBA00001974"/>
    </source>
</evidence>
<dbReference type="EMBL" id="CP044427">
    <property type="protein sequence ID" value="QFG67906.1"/>
    <property type="molecule type" value="Genomic_DNA"/>
</dbReference>
<feature type="domain" description="Electron transfer flavoprotein alpha/beta-subunit N-terminal" evidence="4">
    <location>
        <begin position="25"/>
        <end position="217"/>
    </location>
</feature>
<dbReference type="InterPro" id="IPR014730">
    <property type="entry name" value="ETF_a/b_N"/>
</dbReference>
<organism evidence="5 6">
    <name type="scientific">Ornithinimicrobium pratense</name>
    <dbReference type="NCBI Taxonomy" id="2593973"/>
    <lineage>
        <taxon>Bacteria</taxon>
        <taxon>Bacillati</taxon>
        <taxon>Actinomycetota</taxon>
        <taxon>Actinomycetes</taxon>
        <taxon>Micrococcales</taxon>
        <taxon>Ornithinimicrobiaceae</taxon>
        <taxon>Ornithinimicrobium</taxon>
    </lineage>
</organism>
<dbReference type="KEGG" id="serw:FY030_03480"/>
<evidence type="ECO:0000313" key="5">
    <source>
        <dbReference type="EMBL" id="QFG67906.1"/>
    </source>
</evidence>
<dbReference type="SUPFAM" id="SSF52402">
    <property type="entry name" value="Adenine nucleotide alpha hydrolases-like"/>
    <property type="match status" value="1"/>
</dbReference>
<dbReference type="GO" id="GO:0009055">
    <property type="term" value="F:electron transfer activity"/>
    <property type="evidence" value="ECO:0007669"/>
    <property type="project" value="InterPro"/>
</dbReference>
<dbReference type="PIRSF" id="PIRSF000090">
    <property type="entry name" value="Beta-ETF"/>
    <property type="match status" value="1"/>
</dbReference>
<dbReference type="Pfam" id="PF01012">
    <property type="entry name" value="ETF"/>
    <property type="match status" value="1"/>
</dbReference>
<dbReference type="Gene3D" id="3.40.50.620">
    <property type="entry name" value="HUPs"/>
    <property type="match status" value="1"/>
</dbReference>
<evidence type="ECO:0000256" key="3">
    <source>
        <dbReference type="ARBA" id="ARBA00025649"/>
    </source>
</evidence>
<name>A0A5J6V3P6_9MICO</name>
<dbReference type="InterPro" id="IPR012255">
    <property type="entry name" value="ETF_b"/>
</dbReference>
<dbReference type="OrthoDB" id="9781325at2"/>
<comment type="function">
    <text evidence="3">The electron transfer flavoprotein serves as a specific electron acceptor for other dehydrogenases. It transfers the electrons to the main respiratory chain via ETF-ubiquinone oxidoreductase (ETF dehydrogenase).</text>
</comment>
<dbReference type="PANTHER" id="PTHR21294">
    <property type="entry name" value="ELECTRON TRANSFER FLAVOPROTEIN BETA-SUBUNIT"/>
    <property type="match status" value="1"/>
</dbReference>
<evidence type="ECO:0000256" key="2">
    <source>
        <dbReference type="ARBA" id="ARBA00011355"/>
    </source>
</evidence>
<dbReference type="Proteomes" id="UP000326546">
    <property type="component" value="Chromosome"/>
</dbReference>
<sequence length="256" mass="26300">MTDVLVCVKRVPDASGEVVLTEAGDSVDGRYAGYTMSAHEECALEIAVGIAGESDGEVTVLSLGEEDCVEQLRAAVAVGAHAAVRIDALADAFGPGDVAAAIASAVREKEAGGASYDLVLLGNDAADTGDHQVGIRLAHLLERPVVAGALTVTVAEGRAEVRADTATGTEVYELPLPAVATVLEGGVQPRYPSISGRMRAKKTPIEVLEPGVEPRGNGRLGLRVLPPPDSQVEVLGQGEGAAARLAQVLRELGVVR</sequence>
<dbReference type="AlphaFoldDB" id="A0A5J6V3P6"/>